<organism evidence="1">
    <name type="scientific">bioreactor metagenome</name>
    <dbReference type="NCBI Taxonomy" id="1076179"/>
    <lineage>
        <taxon>unclassified sequences</taxon>
        <taxon>metagenomes</taxon>
        <taxon>ecological metagenomes</taxon>
    </lineage>
</organism>
<dbReference type="EMBL" id="VSSQ01022793">
    <property type="protein sequence ID" value="MPM69322.1"/>
    <property type="molecule type" value="Genomic_DNA"/>
</dbReference>
<sequence>MAVAVGILCGEKAPVRTSQIAVHIQEGLLCHSPIDFFTGQLKRHQVGRGKQRVIVQHFFKMRHKPKPVGGVSGKAKADVIKDAAPVHLNQRFFSHIRLGLQQQVKDMRRWKFGRVSKPAEFFIKGLLQL</sequence>
<gene>
    <name evidence="1" type="ORF">SDC9_116267</name>
</gene>
<protein>
    <submittedName>
        <fullName evidence="1">Uncharacterized protein</fullName>
    </submittedName>
</protein>
<proteinExistence type="predicted"/>
<comment type="caution">
    <text evidence="1">The sequence shown here is derived from an EMBL/GenBank/DDBJ whole genome shotgun (WGS) entry which is preliminary data.</text>
</comment>
<reference evidence="1" key="1">
    <citation type="submission" date="2019-08" db="EMBL/GenBank/DDBJ databases">
        <authorList>
            <person name="Kucharzyk K."/>
            <person name="Murdoch R.W."/>
            <person name="Higgins S."/>
            <person name="Loffler F."/>
        </authorList>
    </citation>
    <scope>NUCLEOTIDE SEQUENCE</scope>
</reference>
<dbReference type="AlphaFoldDB" id="A0A645BVN5"/>
<name>A0A645BVN5_9ZZZZ</name>
<evidence type="ECO:0000313" key="1">
    <source>
        <dbReference type="EMBL" id="MPM69322.1"/>
    </source>
</evidence>
<accession>A0A645BVN5</accession>